<reference evidence="7 8" key="1">
    <citation type="submission" date="2018-03" db="EMBL/GenBank/DDBJ databases">
        <title>Draft genome of Nitrosomonas supralitoralis APG5.</title>
        <authorList>
            <person name="Urakawa H."/>
            <person name="Lopez J.V."/>
        </authorList>
    </citation>
    <scope>NUCLEOTIDE SEQUENCE [LARGE SCALE GENOMIC DNA]</scope>
    <source>
        <strain evidence="7 8">APG5</strain>
    </source>
</reference>
<name>A0A2P7NY26_9PROT</name>
<evidence type="ECO:0000256" key="1">
    <source>
        <dbReference type="ARBA" id="ARBA00004459"/>
    </source>
</evidence>
<evidence type="ECO:0008006" key="9">
    <source>
        <dbReference type="Google" id="ProtNLM"/>
    </source>
</evidence>
<dbReference type="PROSITE" id="PS51257">
    <property type="entry name" value="PROKAR_LIPOPROTEIN"/>
    <property type="match status" value="1"/>
</dbReference>
<comment type="caution">
    <text evidence="7">The sequence shown here is derived from an EMBL/GenBank/DDBJ whole genome shotgun (WGS) entry which is preliminary data.</text>
</comment>
<protein>
    <recommendedName>
        <fullName evidence="9">Lipoprotein</fullName>
    </recommendedName>
</protein>
<organism evidence="7 8">
    <name type="scientific">Nitrosomonas supralitoralis</name>
    <dbReference type="NCBI Taxonomy" id="2116706"/>
    <lineage>
        <taxon>Bacteria</taxon>
        <taxon>Pseudomonadati</taxon>
        <taxon>Pseudomonadota</taxon>
        <taxon>Betaproteobacteria</taxon>
        <taxon>Nitrosomonadales</taxon>
        <taxon>Nitrosomonadaceae</taxon>
        <taxon>Nitrosomonas</taxon>
    </lineage>
</organism>
<gene>
    <name evidence="7" type="ORF">C7H79_03055</name>
</gene>
<proteinExistence type="predicted"/>
<evidence type="ECO:0000256" key="2">
    <source>
        <dbReference type="ARBA" id="ARBA00022729"/>
    </source>
</evidence>
<sequence length="42" mass="4621">MRLICTVILLAYALSACGLKGPLYLPQTDEASRATPDEIERK</sequence>
<keyword evidence="2" id="KW-0732">Signal</keyword>
<dbReference type="RefSeq" id="WP_106705827.1">
    <property type="nucleotide sequence ID" value="NZ_PXXU01000006.1"/>
</dbReference>
<dbReference type="OrthoDB" id="8550022at2"/>
<keyword evidence="4" id="KW-0564">Palmitate</keyword>
<evidence type="ECO:0000313" key="7">
    <source>
        <dbReference type="EMBL" id="PSJ18366.1"/>
    </source>
</evidence>
<evidence type="ECO:0000256" key="6">
    <source>
        <dbReference type="ARBA" id="ARBA00023288"/>
    </source>
</evidence>
<dbReference type="InterPro" id="IPR032831">
    <property type="entry name" value="LptM_cons"/>
</dbReference>
<dbReference type="AlphaFoldDB" id="A0A2P7NY26"/>
<accession>A0A2P7NY26</accession>
<dbReference type="Pfam" id="PF13627">
    <property type="entry name" value="LptM_cons"/>
    <property type="match status" value="1"/>
</dbReference>
<keyword evidence="3" id="KW-0472">Membrane</keyword>
<dbReference type="EMBL" id="PXXU01000006">
    <property type="protein sequence ID" value="PSJ18366.1"/>
    <property type="molecule type" value="Genomic_DNA"/>
</dbReference>
<evidence type="ECO:0000256" key="4">
    <source>
        <dbReference type="ARBA" id="ARBA00023139"/>
    </source>
</evidence>
<keyword evidence="8" id="KW-1185">Reference proteome</keyword>
<dbReference type="NCBIfam" id="NF047847">
    <property type="entry name" value="SS_mature_LptM"/>
    <property type="match status" value="1"/>
</dbReference>
<evidence type="ECO:0000256" key="5">
    <source>
        <dbReference type="ARBA" id="ARBA00023237"/>
    </source>
</evidence>
<dbReference type="Proteomes" id="UP000241912">
    <property type="component" value="Unassembled WGS sequence"/>
</dbReference>
<keyword evidence="5" id="KW-0998">Cell outer membrane</keyword>
<comment type="subcellular location">
    <subcellularLocation>
        <location evidence="1">Cell outer membrane</location>
        <topology evidence="1">Lipid-anchor</topology>
    </subcellularLocation>
</comment>
<dbReference type="GO" id="GO:0009279">
    <property type="term" value="C:cell outer membrane"/>
    <property type="evidence" value="ECO:0007669"/>
    <property type="project" value="UniProtKB-SubCell"/>
</dbReference>
<evidence type="ECO:0000313" key="8">
    <source>
        <dbReference type="Proteomes" id="UP000241912"/>
    </source>
</evidence>
<evidence type="ECO:0000256" key="3">
    <source>
        <dbReference type="ARBA" id="ARBA00023136"/>
    </source>
</evidence>
<keyword evidence="6" id="KW-0449">Lipoprotein</keyword>